<proteinExistence type="predicted"/>
<feature type="signal peptide" evidence="1">
    <location>
        <begin position="1"/>
        <end position="19"/>
    </location>
</feature>
<reference evidence="3" key="1">
    <citation type="journal article" date="2020" name="Stud. Mycol.">
        <title>101 Dothideomycetes genomes: A test case for predicting lifestyles and emergence of pathogens.</title>
        <authorList>
            <person name="Haridas S."/>
            <person name="Albert R."/>
            <person name="Binder M."/>
            <person name="Bloem J."/>
            <person name="LaButti K."/>
            <person name="Salamov A."/>
            <person name="Andreopoulos B."/>
            <person name="Baker S."/>
            <person name="Barry K."/>
            <person name="Bills G."/>
            <person name="Bluhm B."/>
            <person name="Cannon C."/>
            <person name="Castanera R."/>
            <person name="Culley D."/>
            <person name="Daum C."/>
            <person name="Ezra D."/>
            <person name="Gonzalez J."/>
            <person name="Henrissat B."/>
            <person name="Kuo A."/>
            <person name="Liang C."/>
            <person name="Lipzen A."/>
            <person name="Lutzoni F."/>
            <person name="Magnuson J."/>
            <person name="Mondo S."/>
            <person name="Nolan M."/>
            <person name="Ohm R."/>
            <person name="Pangilinan J."/>
            <person name="Park H.-J."/>
            <person name="Ramirez L."/>
            <person name="Alfaro M."/>
            <person name="Sun H."/>
            <person name="Tritt A."/>
            <person name="Yoshinaga Y."/>
            <person name="Zwiers L.-H."/>
            <person name="Turgeon B."/>
            <person name="Goodwin S."/>
            <person name="Spatafora J."/>
            <person name="Crous P."/>
            <person name="Grigoriev I."/>
        </authorList>
    </citation>
    <scope>NUCLEOTIDE SEQUENCE [LARGE SCALE GENOMIC DNA]</scope>
    <source>
        <strain evidence="3">CBS 304.66</strain>
    </source>
</reference>
<keyword evidence="3" id="KW-1185">Reference proteome</keyword>
<feature type="chain" id="PRO_5040200185" evidence="1">
    <location>
        <begin position="20"/>
        <end position="148"/>
    </location>
</feature>
<organism evidence="2 3">
    <name type="scientific">Lojkania enalia</name>
    <dbReference type="NCBI Taxonomy" id="147567"/>
    <lineage>
        <taxon>Eukaryota</taxon>
        <taxon>Fungi</taxon>
        <taxon>Dikarya</taxon>
        <taxon>Ascomycota</taxon>
        <taxon>Pezizomycotina</taxon>
        <taxon>Dothideomycetes</taxon>
        <taxon>Pleosporomycetidae</taxon>
        <taxon>Pleosporales</taxon>
        <taxon>Pleosporales incertae sedis</taxon>
        <taxon>Lojkania</taxon>
    </lineage>
</organism>
<sequence>MRYLLLIALALSLTTSTSTHWRPASDVISNEEIITNYQSQMSLVQIKCTLITDDQLLSRGNRLMRQLCHVENRYQFHVSRYCPHIIYLPERYYSVPASHYGGVLYLPQSTAEGIPKPGSEPTLMNCITAAYLFGSWKYTIVNPSRGWL</sequence>
<dbReference type="AlphaFoldDB" id="A0A9P4K0B4"/>
<gene>
    <name evidence="2" type="ORF">CC78DRAFT_585535</name>
</gene>
<evidence type="ECO:0000256" key="1">
    <source>
        <dbReference type="SAM" id="SignalP"/>
    </source>
</evidence>
<dbReference type="Proteomes" id="UP000800093">
    <property type="component" value="Unassembled WGS sequence"/>
</dbReference>
<accession>A0A9P4K0B4</accession>
<keyword evidence="1" id="KW-0732">Signal</keyword>
<dbReference type="EMBL" id="ML986698">
    <property type="protein sequence ID" value="KAF2259771.1"/>
    <property type="molecule type" value="Genomic_DNA"/>
</dbReference>
<evidence type="ECO:0000313" key="2">
    <source>
        <dbReference type="EMBL" id="KAF2259771.1"/>
    </source>
</evidence>
<evidence type="ECO:0000313" key="3">
    <source>
        <dbReference type="Proteomes" id="UP000800093"/>
    </source>
</evidence>
<protein>
    <submittedName>
        <fullName evidence="2">Uncharacterized protein</fullName>
    </submittedName>
</protein>
<comment type="caution">
    <text evidence="2">The sequence shown here is derived from an EMBL/GenBank/DDBJ whole genome shotgun (WGS) entry which is preliminary data.</text>
</comment>
<name>A0A9P4K0B4_9PLEO</name>